<dbReference type="EMBL" id="LSBJ02000007">
    <property type="protein sequence ID" value="OAQ61461.1"/>
    <property type="molecule type" value="Genomic_DNA"/>
</dbReference>
<dbReference type="STRING" id="1380566.A0A179F864"/>
<evidence type="ECO:0000313" key="3">
    <source>
        <dbReference type="Proteomes" id="UP000078397"/>
    </source>
</evidence>
<keyword evidence="2" id="KW-0418">Kinase</keyword>
<dbReference type="Pfam" id="PF00498">
    <property type="entry name" value="FHA"/>
    <property type="match status" value="1"/>
</dbReference>
<dbReference type="GeneID" id="28856337"/>
<dbReference type="KEGG" id="pchm:VFPPC_14575"/>
<dbReference type="InterPro" id="IPR000253">
    <property type="entry name" value="FHA_dom"/>
</dbReference>
<accession>A0A179F864</accession>
<dbReference type="SUPFAM" id="SSF49879">
    <property type="entry name" value="SMAD/FHA domain"/>
    <property type="match status" value="1"/>
</dbReference>
<dbReference type="GO" id="GO:0004674">
    <property type="term" value="F:protein serine/threonine kinase activity"/>
    <property type="evidence" value="ECO:0007669"/>
    <property type="project" value="UniProtKB-KW"/>
</dbReference>
<evidence type="ECO:0000313" key="2">
    <source>
        <dbReference type="EMBL" id="OAQ61461.1"/>
    </source>
</evidence>
<feature type="domain" description="FHA" evidence="1">
    <location>
        <begin position="71"/>
        <end position="117"/>
    </location>
</feature>
<proteinExistence type="predicted"/>
<gene>
    <name evidence="2" type="ORF">VFPPC_14575</name>
</gene>
<name>A0A179F864_METCM</name>
<dbReference type="PROSITE" id="PS50006">
    <property type="entry name" value="FHA_DOMAIN"/>
    <property type="match status" value="1"/>
</dbReference>
<keyword evidence="2" id="KW-0723">Serine/threonine-protein kinase</keyword>
<dbReference type="Gene3D" id="2.60.200.20">
    <property type="match status" value="1"/>
</dbReference>
<keyword evidence="3" id="KW-1185">Reference proteome</keyword>
<sequence>MSNTQDIIAWLVPTARGTPADKATNIQANNSRTVSTSSSSYLSSKLSDISSKPQRAIQLCFSRAPRRLGSFVLGTDPNLCDVVLPKMAGISAQHCSISFDAESRLVLDDFSERGTQVWYDWECSGDQRDYSWILSSGSAYGFPSTVQRIAIDIQGVRFQLVVNDHSDNWDAYKANVDAFCEQPSWTDGFTSDWDTDVMYAQPLFQHIFVKGHGGEPTGEIYLWDMSRPWEPMVRAAA</sequence>
<evidence type="ECO:0000259" key="1">
    <source>
        <dbReference type="PROSITE" id="PS50006"/>
    </source>
</evidence>
<dbReference type="AlphaFoldDB" id="A0A179F864"/>
<reference evidence="2 3" key="1">
    <citation type="journal article" date="2016" name="PLoS Pathog.">
        <title>Biosynthesis of antibiotic leucinostatins in bio-control fungus Purpureocillium lilacinum and their inhibition on phytophthora revealed by genome mining.</title>
        <authorList>
            <person name="Wang G."/>
            <person name="Liu Z."/>
            <person name="Lin R."/>
            <person name="Li E."/>
            <person name="Mao Z."/>
            <person name="Ling J."/>
            <person name="Yang Y."/>
            <person name="Yin W.B."/>
            <person name="Xie B."/>
        </authorList>
    </citation>
    <scope>NUCLEOTIDE SEQUENCE [LARGE SCALE GENOMIC DNA]</scope>
    <source>
        <strain evidence="2">170</strain>
    </source>
</reference>
<dbReference type="RefSeq" id="XP_018139165.1">
    <property type="nucleotide sequence ID" value="XM_018292343.1"/>
</dbReference>
<organism evidence="2 3">
    <name type="scientific">Pochonia chlamydosporia 170</name>
    <dbReference type="NCBI Taxonomy" id="1380566"/>
    <lineage>
        <taxon>Eukaryota</taxon>
        <taxon>Fungi</taxon>
        <taxon>Dikarya</taxon>
        <taxon>Ascomycota</taxon>
        <taxon>Pezizomycotina</taxon>
        <taxon>Sordariomycetes</taxon>
        <taxon>Hypocreomycetidae</taxon>
        <taxon>Hypocreales</taxon>
        <taxon>Clavicipitaceae</taxon>
        <taxon>Pochonia</taxon>
    </lineage>
</organism>
<comment type="caution">
    <text evidence="2">The sequence shown here is derived from an EMBL/GenBank/DDBJ whole genome shotgun (WGS) entry which is preliminary data.</text>
</comment>
<keyword evidence="2" id="KW-0808">Transferase</keyword>
<dbReference type="InterPro" id="IPR008984">
    <property type="entry name" value="SMAD_FHA_dom_sf"/>
</dbReference>
<dbReference type="OrthoDB" id="10252171at2759"/>
<protein>
    <submittedName>
        <fullName evidence="2">Serine/threonine protein kinase</fullName>
    </submittedName>
</protein>
<dbReference type="Proteomes" id="UP000078397">
    <property type="component" value="Unassembled WGS sequence"/>
</dbReference>